<evidence type="ECO:0000313" key="2">
    <source>
        <dbReference type="EMBL" id="MBW4707756.1"/>
    </source>
</evidence>
<dbReference type="EMBL" id="JAHXDN010000002">
    <property type="protein sequence ID" value="MBW4707756.1"/>
    <property type="molecule type" value="Genomic_DNA"/>
</dbReference>
<comment type="caution">
    <text evidence="2">The sequence shown here is derived from an EMBL/GenBank/DDBJ whole genome shotgun (WGS) entry which is preliminary data.</text>
</comment>
<sequence length="138" mass="15447">MRLFVPLVLSVIVALPTLAAQPFRAVNRLYVYPLTADTFEVIEDRGAGARGIWCAASDYTKSAGRDGPRKRMYILEPRRPSKTVPGRNGVVFTLNPDERLRNTPSSYSVSVNRKGENLPVGHAYLFCDAIIDDLFDRF</sequence>
<evidence type="ECO:0000256" key="1">
    <source>
        <dbReference type="SAM" id="SignalP"/>
    </source>
</evidence>
<organism evidence="2 3">
    <name type="scientific">Roseobacter insulae</name>
    <dbReference type="NCBI Taxonomy" id="2859783"/>
    <lineage>
        <taxon>Bacteria</taxon>
        <taxon>Pseudomonadati</taxon>
        <taxon>Pseudomonadota</taxon>
        <taxon>Alphaproteobacteria</taxon>
        <taxon>Rhodobacterales</taxon>
        <taxon>Roseobacteraceae</taxon>
        <taxon>Roseobacter</taxon>
    </lineage>
</organism>
<gene>
    <name evidence="2" type="ORF">KX928_08145</name>
</gene>
<feature type="signal peptide" evidence="1">
    <location>
        <begin position="1"/>
        <end position="19"/>
    </location>
</feature>
<reference evidence="2" key="1">
    <citation type="submission" date="2021-07" db="EMBL/GenBank/DDBJ databases">
        <title>Roseobacter insulae sp. nov., isolated from a tidal flat.</title>
        <authorList>
            <person name="Park S."/>
            <person name="Yoon J.-H."/>
        </authorList>
    </citation>
    <scope>NUCLEOTIDE SEQUENCE</scope>
    <source>
        <strain evidence="2">YSTF-M11</strain>
    </source>
</reference>
<accession>A0A9X1FUF4</accession>
<evidence type="ECO:0000313" key="3">
    <source>
        <dbReference type="Proteomes" id="UP001138661"/>
    </source>
</evidence>
<proteinExistence type="predicted"/>
<feature type="chain" id="PRO_5040993689" evidence="1">
    <location>
        <begin position="20"/>
        <end position="138"/>
    </location>
</feature>
<protein>
    <submittedName>
        <fullName evidence="2">Uncharacterized protein</fullName>
    </submittedName>
</protein>
<keyword evidence="3" id="KW-1185">Reference proteome</keyword>
<dbReference type="Proteomes" id="UP001138661">
    <property type="component" value="Unassembled WGS sequence"/>
</dbReference>
<keyword evidence="1" id="KW-0732">Signal</keyword>
<dbReference type="RefSeq" id="WP_219500870.1">
    <property type="nucleotide sequence ID" value="NZ_JAHXDN010000002.1"/>
</dbReference>
<dbReference type="AlphaFoldDB" id="A0A9X1FUF4"/>
<name>A0A9X1FUF4_9RHOB</name>